<gene>
    <name evidence="2" type="ORF">CRE_01294</name>
</gene>
<evidence type="ECO:0000313" key="2">
    <source>
        <dbReference type="EMBL" id="EFO90394.1"/>
    </source>
</evidence>
<reference evidence="2" key="1">
    <citation type="submission" date="2007-07" db="EMBL/GenBank/DDBJ databases">
        <title>PCAP assembly of the Caenorhabditis remanei genome.</title>
        <authorList>
            <consortium name="The Caenorhabditis remanei Sequencing Consortium"/>
            <person name="Wilson R.K."/>
        </authorList>
    </citation>
    <scope>NUCLEOTIDE SEQUENCE [LARGE SCALE GENOMIC DNA]</scope>
    <source>
        <strain evidence="2">PB4641</strain>
    </source>
</reference>
<organism evidence="3">
    <name type="scientific">Caenorhabditis remanei</name>
    <name type="common">Caenorhabditis vulgaris</name>
    <dbReference type="NCBI Taxonomy" id="31234"/>
    <lineage>
        <taxon>Eukaryota</taxon>
        <taxon>Metazoa</taxon>
        <taxon>Ecdysozoa</taxon>
        <taxon>Nematoda</taxon>
        <taxon>Chromadorea</taxon>
        <taxon>Rhabditida</taxon>
        <taxon>Rhabditina</taxon>
        <taxon>Rhabditomorpha</taxon>
        <taxon>Rhabditoidea</taxon>
        <taxon>Rhabditidae</taxon>
        <taxon>Peloderinae</taxon>
        <taxon>Caenorhabditis</taxon>
    </lineage>
</organism>
<dbReference type="Proteomes" id="UP000008281">
    <property type="component" value="Unassembled WGS sequence"/>
</dbReference>
<dbReference type="HOGENOM" id="CLU_1908620_0_0_1"/>
<feature type="coiled-coil region" evidence="1">
    <location>
        <begin position="3"/>
        <end position="30"/>
    </location>
</feature>
<dbReference type="OrthoDB" id="28818at2759"/>
<feature type="coiled-coil region" evidence="1">
    <location>
        <begin position="80"/>
        <end position="114"/>
    </location>
</feature>
<dbReference type="EMBL" id="DS268567">
    <property type="protein sequence ID" value="EFO90394.1"/>
    <property type="molecule type" value="Genomic_DNA"/>
</dbReference>
<sequence>MKMTVQEQKIHRLVEELQREKRAHQETHDNTFLKGLDKLKHIYSFPAASSWNPPNPASNNWNRSIYMELQEVKKPQEALIAQLADKNKEIEYLMEQHRAKLAAKDSEIQNLKEMIQGGDEMNEKAVVADGQSE</sequence>
<accession>E3N9T2</accession>
<proteinExistence type="predicted"/>
<keyword evidence="3" id="KW-1185">Reference proteome</keyword>
<evidence type="ECO:0000256" key="1">
    <source>
        <dbReference type="SAM" id="Coils"/>
    </source>
</evidence>
<evidence type="ECO:0000313" key="3">
    <source>
        <dbReference type="Proteomes" id="UP000008281"/>
    </source>
</evidence>
<dbReference type="AlphaFoldDB" id="E3N9T2"/>
<dbReference type="InParanoid" id="E3N9T2"/>
<protein>
    <submittedName>
        <fullName evidence="2">Uncharacterized protein</fullName>
    </submittedName>
</protein>
<name>E3N9T2_CAERE</name>
<keyword evidence="1" id="KW-0175">Coiled coil</keyword>